<evidence type="ECO:0000256" key="7">
    <source>
        <dbReference type="ARBA" id="ARBA00023163"/>
    </source>
</evidence>
<keyword evidence="6" id="KW-0238">DNA-binding</keyword>
<gene>
    <name evidence="11" type="ORF">B4O97_06590</name>
</gene>
<dbReference type="InterPro" id="IPR020449">
    <property type="entry name" value="Tscrpt_reg_AraC-type_HTH"/>
</dbReference>
<dbReference type="InterPro" id="IPR051552">
    <property type="entry name" value="HptR"/>
</dbReference>
<evidence type="ECO:0000256" key="6">
    <source>
        <dbReference type="ARBA" id="ARBA00023125"/>
    </source>
</evidence>
<dbReference type="Proteomes" id="UP000192343">
    <property type="component" value="Unassembled WGS sequence"/>
</dbReference>
<evidence type="ECO:0000313" key="11">
    <source>
        <dbReference type="EMBL" id="ORC36254.1"/>
    </source>
</evidence>
<dbReference type="SMART" id="SM00448">
    <property type="entry name" value="REC"/>
    <property type="match status" value="1"/>
</dbReference>
<dbReference type="STRING" id="1963862.B4O97_06590"/>
<evidence type="ECO:0000259" key="9">
    <source>
        <dbReference type="PROSITE" id="PS01124"/>
    </source>
</evidence>
<feature type="domain" description="HTH araC/xylS-type" evidence="9">
    <location>
        <begin position="428"/>
        <end position="528"/>
    </location>
</feature>
<dbReference type="SUPFAM" id="SSF52172">
    <property type="entry name" value="CheY-like"/>
    <property type="match status" value="1"/>
</dbReference>
<protein>
    <recommendedName>
        <fullName evidence="13">DNA-binding response regulator</fullName>
    </recommendedName>
</protein>
<keyword evidence="12" id="KW-1185">Reference proteome</keyword>
<organism evidence="11 12">
    <name type="scientific">Marispirochaeta aestuarii</name>
    <dbReference type="NCBI Taxonomy" id="1963862"/>
    <lineage>
        <taxon>Bacteria</taxon>
        <taxon>Pseudomonadati</taxon>
        <taxon>Spirochaetota</taxon>
        <taxon>Spirochaetia</taxon>
        <taxon>Spirochaetales</taxon>
        <taxon>Spirochaetaceae</taxon>
        <taxon>Marispirochaeta</taxon>
    </lineage>
</organism>
<dbReference type="PROSITE" id="PS00041">
    <property type="entry name" value="HTH_ARAC_FAMILY_1"/>
    <property type="match status" value="1"/>
</dbReference>
<comment type="subcellular location">
    <subcellularLocation>
        <location evidence="1">Cytoplasm</location>
    </subcellularLocation>
</comment>
<feature type="domain" description="Response regulatory" evidence="10">
    <location>
        <begin position="3"/>
        <end position="120"/>
    </location>
</feature>
<dbReference type="EMBL" id="MWQY01000006">
    <property type="protein sequence ID" value="ORC36254.1"/>
    <property type="molecule type" value="Genomic_DNA"/>
</dbReference>
<evidence type="ECO:0000256" key="3">
    <source>
        <dbReference type="ARBA" id="ARBA00022553"/>
    </source>
</evidence>
<keyword evidence="3 8" id="KW-0597">Phosphoprotein</keyword>
<dbReference type="InterPro" id="IPR009057">
    <property type="entry name" value="Homeodomain-like_sf"/>
</dbReference>
<proteinExistence type="predicted"/>
<dbReference type="GO" id="GO:0005737">
    <property type="term" value="C:cytoplasm"/>
    <property type="evidence" value="ECO:0007669"/>
    <property type="project" value="UniProtKB-SubCell"/>
</dbReference>
<comment type="caution">
    <text evidence="11">The sequence shown here is derived from an EMBL/GenBank/DDBJ whole genome shotgun (WGS) entry which is preliminary data.</text>
</comment>
<dbReference type="Pfam" id="PF12833">
    <property type="entry name" value="HTH_18"/>
    <property type="match status" value="1"/>
</dbReference>
<dbReference type="CDD" id="cd17536">
    <property type="entry name" value="REC_YesN-like"/>
    <property type="match status" value="1"/>
</dbReference>
<evidence type="ECO:0000256" key="5">
    <source>
        <dbReference type="ARBA" id="ARBA00023015"/>
    </source>
</evidence>
<dbReference type="SUPFAM" id="SSF46689">
    <property type="entry name" value="Homeodomain-like"/>
    <property type="match status" value="1"/>
</dbReference>
<keyword evidence="5" id="KW-0805">Transcription regulation</keyword>
<dbReference type="GO" id="GO:0003700">
    <property type="term" value="F:DNA-binding transcription factor activity"/>
    <property type="evidence" value="ECO:0007669"/>
    <property type="project" value="InterPro"/>
</dbReference>
<dbReference type="InterPro" id="IPR001789">
    <property type="entry name" value="Sig_transdc_resp-reg_receiver"/>
</dbReference>
<evidence type="ECO:0000256" key="4">
    <source>
        <dbReference type="ARBA" id="ARBA00023012"/>
    </source>
</evidence>
<evidence type="ECO:0000256" key="8">
    <source>
        <dbReference type="PROSITE-ProRule" id="PRU00169"/>
    </source>
</evidence>
<accession>A0A1Y1RZK2</accession>
<dbReference type="InterPro" id="IPR018060">
    <property type="entry name" value="HTH_AraC"/>
</dbReference>
<evidence type="ECO:0000256" key="2">
    <source>
        <dbReference type="ARBA" id="ARBA00022490"/>
    </source>
</evidence>
<dbReference type="PANTHER" id="PTHR42713:SF3">
    <property type="entry name" value="TRANSCRIPTIONAL REGULATORY PROTEIN HPTR"/>
    <property type="match status" value="1"/>
</dbReference>
<dbReference type="PRINTS" id="PR00032">
    <property type="entry name" value="HTHARAC"/>
</dbReference>
<dbReference type="Pfam" id="PF00072">
    <property type="entry name" value="Response_reg"/>
    <property type="match status" value="1"/>
</dbReference>
<dbReference type="AlphaFoldDB" id="A0A1Y1RZK2"/>
<dbReference type="PANTHER" id="PTHR42713">
    <property type="entry name" value="HISTIDINE KINASE-RELATED"/>
    <property type="match status" value="1"/>
</dbReference>
<sequence length="537" mass="60799">MIPVMIVDDEALIRSLILRSVDWNELGFTVVAQAENSEEALQFAEEHTPRLAVVDINIPFINGLDLADRLKTLYPRMVIIILTGYEEFSYARRAIRIGVLNYLLKPIDPEELRSSLETARRVIVEEERSLYRRGQRDTGVQQEDPRGDFLRALLNRSGRLSPGDIANGFRLFGIEIDSRNILPVIIETRGEVPLTREMLQQVLDSFIRNTFKALELVCMKKNRWVLLGNLNAEPEKKPGESVLQAAGHLRRNISTELRFRCSLGIGSVASVPEELGEAYLHAGKALGERFYSGEDRVYVWQPEKDGNKESSSYRSPVDRNSLMVLLRSGSEDEITELIHELFEELRLQRPRRQYCEMALMDAVSVMIEFLDENSIGLSSMFRDGSDALAAVQSMESLPQMQAWLEKIVSQIFQRIRGNVSSRTRMIVQKAKAYIEGNHRDASLSLDKIADHISVTPSYISGVFKKQLGVSIISYLTDFRIRKAMELMDKDPLLSVGEVAEAVGYADAFYFSRVFRKQAGISPSAYSRGNRSPKKGKP</sequence>
<dbReference type="SMART" id="SM00342">
    <property type="entry name" value="HTH_ARAC"/>
    <property type="match status" value="1"/>
</dbReference>
<evidence type="ECO:0000259" key="10">
    <source>
        <dbReference type="PROSITE" id="PS50110"/>
    </source>
</evidence>
<evidence type="ECO:0008006" key="13">
    <source>
        <dbReference type="Google" id="ProtNLM"/>
    </source>
</evidence>
<dbReference type="OrthoDB" id="342399at2"/>
<dbReference type="PROSITE" id="PS01124">
    <property type="entry name" value="HTH_ARAC_FAMILY_2"/>
    <property type="match status" value="1"/>
</dbReference>
<dbReference type="Pfam" id="PF17853">
    <property type="entry name" value="GGDEF_2"/>
    <property type="match status" value="1"/>
</dbReference>
<feature type="modified residue" description="4-aspartylphosphate" evidence="8">
    <location>
        <position position="55"/>
    </location>
</feature>
<reference evidence="11 12" key="1">
    <citation type="submission" date="2017-03" db="EMBL/GenBank/DDBJ databases">
        <title>Draft Genome sequence of Marispirochaeta sp. strain JC444.</title>
        <authorList>
            <person name="Shivani Y."/>
            <person name="Subhash Y."/>
            <person name="Sasikala C."/>
            <person name="Ramana C."/>
        </authorList>
    </citation>
    <scope>NUCLEOTIDE SEQUENCE [LARGE SCALE GENOMIC DNA]</scope>
    <source>
        <strain evidence="11 12">JC444</strain>
    </source>
</reference>
<dbReference type="Gene3D" id="1.10.10.60">
    <property type="entry name" value="Homeodomain-like"/>
    <property type="match status" value="2"/>
</dbReference>
<dbReference type="PROSITE" id="PS50110">
    <property type="entry name" value="RESPONSE_REGULATORY"/>
    <property type="match status" value="1"/>
</dbReference>
<keyword evidence="2" id="KW-0963">Cytoplasm</keyword>
<dbReference type="InterPro" id="IPR041522">
    <property type="entry name" value="CdaR_GGDEF"/>
</dbReference>
<dbReference type="GO" id="GO:0000160">
    <property type="term" value="P:phosphorelay signal transduction system"/>
    <property type="evidence" value="ECO:0007669"/>
    <property type="project" value="UniProtKB-KW"/>
</dbReference>
<evidence type="ECO:0000256" key="1">
    <source>
        <dbReference type="ARBA" id="ARBA00004496"/>
    </source>
</evidence>
<keyword evidence="7" id="KW-0804">Transcription</keyword>
<dbReference type="RefSeq" id="WP_083049390.1">
    <property type="nucleotide sequence ID" value="NZ_MWQY01000006.1"/>
</dbReference>
<dbReference type="Gene3D" id="3.40.50.2300">
    <property type="match status" value="1"/>
</dbReference>
<name>A0A1Y1RZK2_9SPIO</name>
<keyword evidence="4" id="KW-0902">Two-component regulatory system</keyword>
<dbReference type="InterPro" id="IPR018062">
    <property type="entry name" value="HTH_AraC-typ_CS"/>
</dbReference>
<dbReference type="GO" id="GO:0043565">
    <property type="term" value="F:sequence-specific DNA binding"/>
    <property type="evidence" value="ECO:0007669"/>
    <property type="project" value="InterPro"/>
</dbReference>
<evidence type="ECO:0000313" key="12">
    <source>
        <dbReference type="Proteomes" id="UP000192343"/>
    </source>
</evidence>
<dbReference type="InterPro" id="IPR011006">
    <property type="entry name" value="CheY-like_superfamily"/>
</dbReference>